<organism evidence="1 2">
    <name type="scientific">Beauveria bassiana</name>
    <name type="common">White muscardine disease fungus</name>
    <name type="synonym">Tritirachium shiotae</name>
    <dbReference type="NCBI Taxonomy" id="176275"/>
    <lineage>
        <taxon>Eukaryota</taxon>
        <taxon>Fungi</taxon>
        <taxon>Dikarya</taxon>
        <taxon>Ascomycota</taxon>
        <taxon>Pezizomycotina</taxon>
        <taxon>Sordariomycetes</taxon>
        <taxon>Hypocreomycetidae</taxon>
        <taxon>Hypocreales</taxon>
        <taxon>Cordycipitaceae</taxon>
        <taxon>Beauveria</taxon>
    </lineage>
</organism>
<protein>
    <submittedName>
        <fullName evidence="1">Uncharacterized protein</fullName>
    </submittedName>
</protein>
<sequence>MPSRCMSLGSENLVQKPIAGHATPLFSSRLSIRRAANTSFVLVPRPTKTALGQKVQPKAMSGSMAHINHLDNHRLRPFLASWPGSRLRKGPVVQTPSLMKIPASPAVFAKITACIGRWPAGGQGM</sequence>
<reference evidence="1 2" key="1">
    <citation type="submission" date="2016-07" db="EMBL/GenBank/DDBJ databases">
        <title>Comparative genomics of the entomopathogenic fungus Beauveria bassiana.</title>
        <authorList>
            <person name="Valero Jimenez C.A."/>
            <person name="Zwaan B.J."/>
            <person name="Van Kan J.A."/>
            <person name="Takken W."/>
            <person name="Debets A.J."/>
            <person name="Schoustra S.E."/>
            <person name="Koenraadt C.J."/>
        </authorList>
    </citation>
    <scope>NUCLEOTIDE SEQUENCE [LARGE SCALE GENOMIC DNA]</scope>
    <source>
        <strain evidence="1 2">ARSEF 8028</strain>
    </source>
</reference>
<gene>
    <name evidence="1" type="ORF">BB8028_0004g11880</name>
</gene>
<dbReference type="AlphaFoldDB" id="A0A2S7YDL7"/>
<evidence type="ECO:0000313" key="1">
    <source>
        <dbReference type="EMBL" id="PQK14258.1"/>
    </source>
</evidence>
<comment type="caution">
    <text evidence="1">The sequence shown here is derived from an EMBL/GenBank/DDBJ whole genome shotgun (WGS) entry which is preliminary data.</text>
</comment>
<accession>A0A2S7YDL7</accession>
<evidence type="ECO:0000313" key="2">
    <source>
        <dbReference type="Proteomes" id="UP000237441"/>
    </source>
</evidence>
<dbReference type="Proteomes" id="UP000237441">
    <property type="component" value="Unassembled WGS sequence"/>
</dbReference>
<name>A0A2S7YDL7_BEABA</name>
<dbReference type="EMBL" id="JRHA01000004">
    <property type="protein sequence ID" value="PQK14258.1"/>
    <property type="molecule type" value="Genomic_DNA"/>
</dbReference>
<proteinExistence type="predicted"/>